<organism evidence="4 5">
    <name type="scientific">Streptomyces actuosus</name>
    <dbReference type="NCBI Taxonomy" id="1885"/>
    <lineage>
        <taxon>Bacteria</taxon>
        <taxon>Bacillati</taxon>
        <taxon>Actinomycetota</taxon>
        <taxon>Actinomycetes</taxon>
        <taxon>Kitasatosporales</taxon>
        <taxon>Streptomycetaceae</taxon>
        <taxon>Streptomyces</taxon>
    </lineage>
</organism>
<dbReference type="Proteomes" id="UP000788262">
    <property type="component" value="Unassembled WGS sequence"/>
</dbReference>
<evidence type="ECO:0000313" key="5">
    <source>
        <dbReference type="Proteomes" id="UP000788262"/>
    </source>
</evidence>
<evidence type="ECO:0000259" key="3">
    <source>
        <dbReference type="Pfam" id="PF04652"/>
    </source>
</evidence>
<proteinExistence type="predicted"/>
<reference evidence="4 5" key="1">
    <citation type="submission" date="2021-02" db="EMBL/GenBank/DDBJ databases">
        <title>Whole genome sequencing of Streptomyces actuosus VRA1.</title>
        <authorList>
            <person name="Sen G."/>
            <person name="Sen A."/>
        </authorList>
    </citation>
    <scope>NUCLEOTIDE SEQUENCE [LARGE SCALE GENOMIC DNA]</scope>
    <source>
        <strain evidence="4 5">VRA1</strain>
    </source>
</reference>
<dbReference type="InterPro" id="IPR044538">
    <property type="entry name" value="Vta1-like"/>
</dbReference>
<dbReference type="InterPro" id="IPR039431">
    <property type="entry name" value="Vta1/CALS_N"/>
</dbReference>
<dbReference type="PANTHER" id="PTHR46009:SF1">
    <property type="entry name" value="VACUOLAR PROTEIN SORTING-ASSOCIATED PROTEIN VTA1 HOMOLOG"/>
    <property type="match status" value="1"/>
</dbReference>
<dbReference type="Gene3D" id="1.25.40.270">
    <property type="entry name" value="Vacuolar protein sorting-associated protein vta1"/>
    <property type="match status" value="1"/>
</dbReference>
<dbReference type="InterPro" id="IPR023175">
    <property type="entry name" value="Vta1/CALS_N_sf"/>
</dbReference>
<feature type="non-terminal residue" evidence="4">
    <location>
        <position position="63"/>
    </location>
</feature>
<evidence type="ECO:0000313" key="4">
    <source>
        <dbReference type="EMBL" id="MBN0049364.1"/>
    </source>
</evidence>
<dbReference type="Pfam" id="PF04652">
    <property type="entry name" value="Vta1"/>
    <property type="match status" value="1"/>
</dbReference>
<gene>
    <name evidence="4" type="ORF">JS756_36065</name>
</gene>
<keyword evidence="5" id="KW-1185">Reference proteome</keyword>
<feature type="domain" description="Vta1/callose synthase N-terminal" evidence="3">
    <location>
        <begin position="4"/>
        <end position="49"/>
    </location>
</feature>
<accession>A0ABS2W250</accession>
<comment type="subcellular location">
    <subcellularLocation>
        <location evidence="1">Endomembrane system</location>
    </subcellularLocation>
</comment>
<sequence length="63" mass="7041">MELRQTADTFQAAATFLELCQVWNPPDPETAAKIKFAKYHALRIVKAIKAGEDPNASNPVRQE</sequence>
<name>A0ABS2W250_STRAS</name>
<dbReference type="EMBL" id="JAFFZS010000173">
    <property type="protein sequence ID" value="MBN0049364.1"/>
    <property type="molecule type" value="Genomic_DNA"/>
</dbReference>
<evidence type="ECO:0000256" key="1">
    <source>
        <dbReference type="ARBA" id="ARBA00004308"/>
    </source>
</evidence>
<keyword evidence="2" id="KW-0472">Membrane</keyword>
<comment type="caution">
    <text evidence="4">The sequence shown here is derived from an EMBL/GenBank/DDBJ whole genome shotgun (WGS) entry which is preliminary data.</text>
</comment>
<evidence type="ECO:0000256" key="2">
    <source>
        <dbReference type="ARBA" id="ARBA00023136"/>
    </source>
</evidence>
<protein>
    <recommendedName>
        <fullName evidence="3">Vta1/callose synthase N-terminal domain-containing protein</fullName>
    </recommendedName>
</protein>
<dbReference type="PANTHER" id="PTHR46009">
    <property type="entry name" value="VACUOLAR PROTEIN SORTING-ASSOCIATED PROTEIN VTA1 HOMOLOG"/>
    <property type="match status" value="1"/>
</dbReference>